<dbReference type="EMBL" id="WUUU01000052">
    <property type="protein sequence ID" value="MXR20618.1"/>
    <property type="molecule type" value="Genomic_DNA"/>
</dbReference>
<keyword evidence="2" id="KW-1185">Reference proteome</keyword>
<evidence type="ECO:0000313" key="1">
    <source>
        <dbReference type="EMBL" id="MXR20618.1"/>
    </source>
</evidence>
<organism evidence="1 2">
    <name type="scientific">Halobacterium bonnevillei</name>
    <dbReference type="NCBI Taxonomy" id="2692200"/>
    <lineage>
        <taxon>Archaea</taxon>
        <taxon>Methanobacteriati</taxon>
        <taxon>Methanobacteriota</taxon>
        <taxon>Stenosarchaea group</taxon>
        <taxon>Halobacteria</taxon>
        <taxon>Halobacteriales</taxon>
        <taxon>Halobacteriaceae</taxon>
        <taxon>Halobacterium</taxon>
    </lineage>
</organism>
<dbReference type="OrthoDB" id="271113at2157"/>
<sequence>MDTEPSRGDGIDWQRAATRDRRAPVRRAIPYVEAVLEYRDLDPTRYGGAFFPDAVPYSLCGEDRVFYWQPVLDATTPPSDCWTALCATPYRVQPTTTCGPVAPRLTSDDGQTVLVEGTVGGDATEAELADPVAHAVTIERIDDDEAVVSVSGDHHPVRQGRRAELQLDATTVRPADGTETATTPVLTVRYPGVRVFYHPAVDATYRLFPSFGLDLADLPRSLDVSLGANVDPAAVAGALGVELSDRPYPERVLWQAFVHTAFGGDAPPTLGQFDTGLLAVWPDG</sequence>
<dbReference type="RefSeq" id="WP_159526156.1">
    <property type="nucleotide sequence ID" value="NZ_WUUU01000052.1"/>
</dbReference>
<gene>
    <name evidence="1" type="ORF">GRX66_08350</name>
</gene>
<dbReference type="Proteomes" id="UP000471521">
    <property type="component" value="Unassembled WGS sequence"/>
</dbReference>
<protein>
    <submittedName>
        <fullName evidence="1">Uncharacterized protein</fullName>
    </submittedName>
</protein>
<evidence type="ECO:0000313" key="2">
    <source>
        <dbReference type="Proteomes" id="UP000471521"/>
    </source>
</evidence>
<accession>A0A6B0SGA8</accession>
<name>A0A6B0SGA8_9EURY</name>
<reference evidence="1 2" key="1">
    <citation type="submission" date="2019-12" db="EMBL/GenBank/DDBJ databases">
        <title>Isolation and characterization of three novel carbon monoxide-oxidizing members of Halobacteria from salione crusts and soils.</title>
        <authorList>
            <person name="Myers M.R."/>
            <person name="King G.M."/>
        </authorList>
    </citation>
    <scope>NUCLEOTIDE SEQUENCE [LARGE SCALE GENOMIC DNA]</scope>
    <source>
        <strain evidence="1 2">PCN9</strain>
    </source>
</reference>
<comment type="caution">
    <text evidence="1">The sequence shown here is derived from an EMBL/GenBank/DDBJ whole genome shotgun (WGS) entry which is preliminary data.</text>
</comment>
<dbReference type="AlphaFoldDB" id="A0A6B0SGA8"/>
<proteinExistence type="predicted"/>